<sequence>MQSAAAVNAAVGLVNRNDMSDIAKNQGVAVLETKVGGNRVITESVGSQIVGQFVEPDVPMNDPGLVL</sequence>
<comment type="caution">
    <text evidence="1">The sequence shown here is derived from an EMBL/GenBank/DDBJ whole genome shotgun (WGS) entry which is preliminary data.</text>
</comment>
<name>A0A392TXT9_9FABA</name>
<dbReference type="PANTHER" id="PTHR31174">
    <property type="entry name" value="SEED MATURATION FAMILY PROTEIN"/>
    <property type="match status" value="1"/>
</dbReference>
<dbReference type="AlphaFoldDB" id="A0A392TXT9"/>
<accession>A0A392TXT9</accession>
<feature type="non-terminal residue" evidence="1">
    <location>
        <position position="67"/>
    </location>
</feature>
<organism evidence="1 2">
    <name type="scientific">Trifolium medium</name>
    <dbReference type="NCBI Taxonomy" id="97028"/>
    <lineage>
        <taxon>Eukaryota</taxon>
        <taxon>Viridiplantae</taxon>
        <taxon>Streptophyta</taxon>
        <taxon>Embryophyta</taxon>
        <taxon>Tracheophyta</taxon>
        <taxon>Spermatophyta</taxon>
        <taxon>Magnoliopsida</taxon>
        <taxon>eudicotyledons</taxon>
        <taxon>Gunneridae</taxon>
        <taxon>Pentapetalae</taxon>
        <taxon>rosids</taxon>
        <taxon>fabids</taxon>
        <taxon>Fabales</taxon>
        <taxon>Fabaceae</taxon>
        <taxon>Papilionoideae</taxon>
        <taxon>50 kb inversion clade</taxon>
        <taxon>NPAAA clade</taxon>
        <taxon>Hologalegina</taxon>
        <taxon>IRL clade</taxon>
        <taxon>Trifolieae</taxon>
        <taxon>Trifolium</taxon>
    </lineage>
</organism>
<dbReference type="PANTHER" id="PTHR31174:SF31">
    <property type="entry name" value="LATE EMBRYOGENESIS ABUNDANT PROTEIN 3"/>
    <property type="match status" value="1"/>
</dbReference>
<protein>
    <submittedName>
        <fullName evidence="1">Late embryogenesis abundant protein D-34</fullName>
    </submittedName>
</protein>
<dbReference type="EMBL" id="LXQA010685535">
    <property type="protein sequence ID" value="MCI65942.1"/>
    <property type="molecule type" value="Genomic_DNA"/>
</dbReference>
<dbReference type="InterPro" id="IPR042971">
    <property type="entry name" value="LEA_SMP"/>
</dbReference>
<evidence type="ECO:0000313" key="2">
    <source>
        <dbReference type="Proteomes" id="UP000265520"/>
    </source>
</evidence>
<proteinExistence type="predicted"/>
<keyword evidence="2" id="KW-1185">Reference proteome</keyword>
<dbReference type="Proteomes" id="UP000265520">
    <property type="component" value="Unassembled WGS sequence"/>
</dbReference>
<evidence type="ECO:0000313" key="1">
    <source>
        <dbReference type="EMBL" id="MCI65942.1"/>
    </source>
</evidence>
<reference evidence="1 2" key="1">
    <citation type="journal article" date="2018" name="Front. Plant Sci.">
        <title>Red Clover (Trifolium pratense) and Zigzag Clover (T. medium) - A Picture of Genomic Similarities and Differences.</title>
        <authorList>
            <person name="Dluhosova J."/>
            <person name="Istvanek J."/>
            <person name="Nedelnik J."/>
            <person name="Repkova J."/>
        </authorList>
    </citation>
    <scope>NUCLEOTIDE SEQUENCE [LARGE SCALE GENOMIC DNA]</scope>
    <source>
        <strain evidence="2">cv. 10/8</strain>
        <tissue evidence="1">Leaf</tissue>
    </source>
</reference>